<gene>
    <name evidence="1" type="ORF">LY90DRAFT_701917</name>
</gene>
<organism evidence="1 2">
    <name type="scientific">Neocallimastix californiae</name>
    <dbReference type="NCBI Taxonomy" id="1754190"/>
    <lineage>
        <taxon>Eukaryota</taxon>
        <taxon>Fungi</taxon>
        <taxon>Fungi incertae sedis</taxon>
        <taxon>Chytridiomycota</taxon>
        <taxon>Chytridiomycota incertae sedis</taxon>
        <taxon>Neocallimastigomycetes</taxon>
        <taxon>Neocallimastigales</taxon>
        <taxon>Neocallimastigaceae</taxon>
        <taxon>Neocallimastix</taxon>
    </lineage>
</organism>
<proteinExistence type="predicted"/>
<reference evidence="1 2" key="1">
    <citation type="submission" date="2016-08" db="EMBL/GenBank/DDBJ databases">
        <title>A Parts List for Fungal Cellulosomes Revealed by Comparative Genomics.</title>
        <authorList>
            <consortium name="DOE Joint Genome Institute"/>
            <person name="Haitjema C.H."/>
            <person name="Gilmore S.P."/>
            <person name="Henske J.K."/>
            <person name="Solomon K.V."/>
            <person name="De Groot R."/>
            <person name="Kuo A."/>
            <person name="Mondo S.J."/>
            <person name="Salamov A.A."/>
            <person name="Labutti K."/>
            <person name="Zhao Z."/>
            <person name="Chiniquy J."/>
            <person name="Barry K."/>
            <person name="Brewer H.M."/>
            <person name="Purvine S.O."/>
            <person name="Wright A.T."/>
            <person name="Boxma B."/>
            <person name="Van Alen T."/>
            <person name="Hackstein J.H."/>
            <person name="Baker S.E."/>
            <person name="Grigoriev I.V."/>
            <person name="O'Malley M.A."/>
        </authorList>
    </citation>
    <scope>NUCLEOTIDE SEQUENCE [LARGE SCALE GENOMIC DNA]</scope>
    <source>
        <strain evidence="1 2">G1</strain>
    </source>
</reference>
<dbReference type="OrthoDB" id="2140515at2759"/>
<dbReference type="EMBL" id="MCOG01000075">
    <property type="protein sequence ID" value="ORY56035.1"/>
    <property type="molecule type" value="Genomic_DNA"/>
</dbReference>
<sequence length="135" mass="16185">MNSYYQYNIFNNTVPTEPIMDNTKKSKKIIKQKSFKKVHFAESITLEYTYSSDIYDRTPFEDSDYEMDNHTIQKPIVFNSVLDDIDFEIIYNNRNDVRLTFYDNNSENGYVDDDQDSVIDFNDLDDFDNFDDYSY</sequence>
<keyword evidence="2" id="KW-1185">Reference proteome</keyword>
<dbReference type="AlphaFoldDB" id="A0A1Y2DBJ3"/>
<protein>
    <submittedName>
        <fullName evidence="1">Uncharacterized protein</fullName>
    </submittedName>
</protein>
<accession>A0A1Y2DBJ3</accession>
<name>A0A1Y2DBJ3_9FUNG</name>
<dbReference type="Proteomes" id="UP000193920">
    <property type="component" value="Unassembled WGS sequence"/>
</dbReference>
<comment type="caution">
    <text evidence="1">The sequence shown here is derived from an EMBL/GenBank/DDBJ whole genome shotgun (WGS) entry which is preliminary data.</text>
</comment>
<evidence type="ECO:0000313" key="2">
    <source>
        <dbReference type="Proteomes" id="UP000193920"/>
    </source>
</evidence>
<evidence type="ECO:0000313" key="1">
    <source>
        <dbReference type="EMBL" id="ORY56035.1"/>
    </source>
</evidence>